<dbReference type="Pfam" id="PF05717">
    <property type="entry name" value="TnpB_IS66"/>
    <property type="match status" value="1"/>
</dbReference>
<dbReference type="PANTHER" id="PTHR36455">
    <property type="match status" value="1"/>
</dbReference>
<evidence type="ECO:0008006" key="3">
    <source>
        <dbReference type="Google" id="ProtNLM"/>
    </source>
</evidence>
<reference evidence="1 2" key="1">
    <citation type="submission" date="2018-04" db="EMBL/GenBank/DDBJ databases">
        <title>Bordetella sp. HZ20 isolated from seawater.</title>
        <authorList>
            <person name="Sun C."/>
        </authorList>
    </citation>
    <scope>NUCLEOTIDE SEQUENCE [LARGE SCALE GENOMIC DNA]</scope>
    <source>
        <strain evidence="1 2">HZ20</strain>
    </source>
</reference>
<dbReference type="KEGG" id="boz:DBV39_09695"/>
<accession>A0A2R4XJG2</accession>
<dbReference type="EMBL" id="CP028901">
    <property type="protein sequence ID" value="AWB33935.1"/>
    <property type="molecule type" value="Genomic_DNA"/>
</dbReference>
<name>A0A2R4XJG2_9BURK</name>
<dbReference type="PANTHER" id="PTHR36455:SF1">
    <property type="entry name" value="BLR8292 PROTEIN"/>
    <property type="match status" value="1"/>
</dbReference>
<organism evidence="1 2">
    <name type="scientific">Orrella marina</name>
    <dbReference type="NCBI Taxonomy" id="2163011"/>
    <lineage>
        <taxon>Bacteria</taxon>
        <taxon>Pseudomonadati</taxon>
        <taxon>Pseudomonadota</taxon>
        <taxon>Betaproteobacteria</taxon>
        <taxon>Burkholderiales</taxon>
        <taxon>Alcaligenaceae</taxon>
        <taxon>Orrella</taxon>
    </lineage>
</organism>
<protein>
    <recommendedName>
        <fullName evidence="3">Transposase</fullName>
    </recommendedName>
</protein>
<dbReference type="OrthoDB" id="9801450at2"/>
<proteinExistence type="predicted"/>
<dbReference type="Proteomes" id="UP000244571">
    <property type="component" value="Chromosome"/>
</dbReference>
<keyword evidence="2" id="KW-1185">Reference proteome</keyword>
<dbReference type="InterPro" id="IPR008878">
    <property type="entry name" value="Transposase_IS66_Orf2"/>
</dbReference>
<evidence type="ECO:0000313" key="1">
    <source>
        <dbReference type="EMBL" id="AWB33935.1"/>
    </source>
</evidence>
<gene>
    <name evidence="1" type="ORF">DBV39_09695</name>
</gene>
<dbReference type="AlphaFoldDB" id="A0A2R4XJG2"/>
<evidence type="ECO:0000313" key="2">
    <source>
        <dbReference type="Proteomes" id="UP000244571"/>
    </source>
</evidence>
<sequence>MHPGYTIGSVYLHRDPIDFRKQINGLAALVQGELELSPFMDAVFVFTNRGRTSLKVLY</sequence>
<dbReference type="NCBIfam" id="NF033819">
    <property type="entry name" value="IS66_TnpB"/>
    <property type="match status" value="1"/>
</dbReference>